<gene>
    <name evidence="3" type="ORF">JXQ802_LOCUS46308</name>
    <name evidence="2" type="ORF">PYM288_LOCUS30546</name>
</gene>
<keyword evidence="5" id="KW-1185">Reference proteome</keyword>
<comment type="caution">
    <text evidence="2">The sequence shown here is derived from an EMBL/GenBank/DDBJ whole genome shotgun (WGS) entry which is preliminary data.</text>
</comment>
<evidence type="ECO:0000313" key="5">
    <source>
        <dbReference type="Proteomes" id="UP000663870"/>
    </source>
</evidence>
<dbReference type="InterPro" id="IPR012337">
    <property type="entry name" value="RNaseH-like_sf"/>
</dbReference>
<organism evidence="2 4">
    <name type="scientific">Rotaria sordida</name>
    <dbReference type="NCBI Taxonomy" id="392033"/>
    <lineage>
        <taxon>Eukaryota</taxon>
        <taxon>Metazoa</taxon>
        <taxon>Spiralia</taxon>
        <taxon>Gnathifera</taxon>
        <taxon>Rotifera</taxon>
        <taxon>Eurotatoria</taxon>
        <taxon>Bdelloidea</taxon>
        <taxon>Philodinida</taxon>
        <taxon>Philodinidae</taxon>
        <taxon>Rotaria</taxon>
    </lineage>
</organism>
<dbReference type="SUPFAM" id="SSF53098">
    <property type="entry name" value="Ribonuclease H-like"/>
    <property type="match status" value="1"/>
</dbReference>
<accession>A0A815EEJ3</accession>
<evidence type="ECO:0000313" key="2">
    <source>
        <dbReference type="EMBL" id="CAF1313643.1"/>
    </source>
</evidence>
<dbReference type="EMBL" id="CAJNOL010004140">
    <property type="protein sequence ID" value="CAF1581890.1"/>
    <property type="molecule type" value="Genomic_DNA"/>
</dbReference>
<dbReference type="Proteomes" id="UP000663854">
    <property type="component" value="Unassembled WGS sequence"/>
</dbReference>
<dbReference type="GO" id="GO:0046983">
    <property type="term" value="F:protein dimerization activity"/>
    <property type="evidence" value="ECO:0007669"/>
    <property type="project" value="InterPro"/>
</dbReference>
<name>A0A815EEJ3_9BILA</name>
<dbReference type="AlphaFoldDB" id="A0A815EEJ3"/>
<sequence length="129" mass="14925">MFFFTWDPFAAMRSGRTTTSLIKVSANSFTDDVERQIQIYENKSYNLSEDNNPLLFWREQQQTLPILSNIAKSVFVIQASSAESERNFSIAGQIVPEERSQLDPECVESVVILKEALLNKMWPTPNYYY</sequence>
<reference evidence="2" key="1">
    <citation type="submission" date="2021-02" db="EMBL/GenBank/DDBJ databases">
        <authorList>
            <person name="Nowell W R."/>
        </authorList>
    </citation>
    <scope>NUCLEOTIDE SEQUENCE</scope>
</reference>
<dbReference type="InterPro" id="IPR008906">
    <property type="entry name" value="HATC_C_dom"/>
</dbReference>
<feature type="domain" description="HAT C-terminal dimerisation" evidence="1">
    <location>
        <begin position="49"/>
        <end position="116"/>
    </location>
</feature>
<evidence type="ECO:0000259" key="1">
    <source>
        <dbReference type="Pfam" id="PF05699"/>
    </source>
</evidence>
<evidence type="ECO:0000313" key="4">
    <source>
        <dbReference type="Proteomes" id="UP000663854"/>
    </source>
</evidence>
<dbReference type="EMBL" id="CAJNOH010002865">
    <property type="protein sequence ID" value="CAF1313643.1"/>
    <property type="molecule type" value="Genomic_DNA"/>
</dbReference>
<proteinExistence type="predicted"/>
<dbReference type="PANTHER" id="PTHR47611:SF1">
    <property type="entry name" value="CCHC-TYPE DOMAIN-CONTAINING PROTEIN"/>
    <property type="match status" value="1"/>
</dbReference>
<evidence type="ECO:0000313" key="3">
    <source>
        <dbReference type="EMBL" id="CAF1581890.1"/>
    </source>
</evidence>
<dbReference type="Proteomes" id="UP000663870">
    <property type="component" value="Unassembled WGS sequence"/>
</dbReference>
<protein>
    <recommendedName>
        <fullName evidence="1">HAT C-terminal dimerisation domain-containing protein</fullName>
    </recommendedName>
</protein>
<dbReference type="Pfam" id="PF05699">
    <property type="entry name" value="Dimer_Tnp_hAT"/>
    <property type="match status" value="1"/>
</dbReference>
<dbReference type="PANTHER" id="PTHR47611">
    <property type="entry name" value="HAT DIMERISATION DOMAIN, C-TERMINAL"/>
    <property type="match status" value="1"/>
</dbReference>